<protein>
    <submittedName>
        <fullName evidence="1">Uncharacterized protein</fullName>
    </submittedName>
</protein>
<evidence type="ECO:0000313" key="1">
    <source>
        <dbReference type="EMBL" id="OAF56002.1"/>
    </source>
</evidence>
<dbReference type="AlphaFoldDB" id="A0A177A3G7"/>
<dbReference type="Proteomes" id="UP000077154">
    <property type="component" value="Unassembled WGS sequence"/>
</dbReference>
<gene>
    <name evidence="1" type="ORF">VC83_07933</name>
</gene>
<reference evidence="1" key="1">
    <citation type="submission" date="2016-03" db="EMBL/GenBank/DDBJ databases">
        <title>Updated assembly of Pseudogymnoascus destructans, the fungus causing white-nose syndrome of bats.</title>
        <authorList>
            <person name="Palmer J.M."/>
            <person name="Drees K.P."/>
            <person name="Foster J.T."/>
            <person name="Lindner D.L."/>
        </authorList>
    </citation>
    <scope>NUCLEOTIDE SEQUENCE [LARGE SCALE GENOMIC DNA]</scope>
    <source>
        <strain evidence="1">20631-21</strain>
    </source>
</reference>
<accession>A0A177A3G7</accession>
<proteinExistence type="predicted"/>
<sequence>MHSPPSISRCYISLLTTRNSSSLPLSGTLHPSCDRRSFSPSINFNFLRHRNGHESMCSIMRAVPRVLILDAIDALYSAVSEEHKSAIVLTTEPKIAVQCCGTVTMLATVLNCMTTSAPRLILDAIDVPAGRWMLDQGAPA</sequence>
<dbReference type="RefSeq" id="XP_024321300.1">
    <property type="nucleotide sequence ID" value="XM_024471497.1"/>
</dbReference>
<dbReference type="EMBL" id="KV441406">
    <property type="protein sequence ID" value="OAF56002.1"/>
    <property type="molecule type" value="Genomic_DNA"/>
</dbReference>
<name>A0A177A3G7_9PEZI</name>
<dbReference type="VEuPathDB" id="FungiDB:GMDG_04721"/>
<organism evidence="1">
    <name type="scientific">Pseudogymnoascus destructans</name>
    <dbReference type="NCBI Taxonomy" id="655981"/>
    <lineage>
        <taxon>Eukaryota</taxon>
        <taxon>Fungi</taxon>
        <taxon>Dikarya</taxon>
        <taxon>Ascomycota</taxon>
        <taxon>Pezizomycotina</taxon>
        <taxon>Leotiomycetes</taxon>
        <taxon>Thelebolales</taxon>
        <taxon>Thelebolaceae</taxon>
        <taxon>Pseudogymnoascus</taxon>
    </lineage>
</organism>
<dbReference type="GeneID" id="36290977"/>